<protein>
    <submittedName>
        <fullName evidence="1">Uncharacterized protein</fullName>
    </submittedName>
</protein>
<comment type="caution">
    <text evidence="1">The sequence shown here is derived from an EMBL/GenBank/DDBJ whole genome shotgun (WGS) entry which is preliminary data.</text>
</comment>
<keyword evidence="2" id="KW-1185">Reference proteome</keyword>
<reference evidence="1 2" key="1">
    <citation type="journal article" date="2021" name="Hortic Res">
        <title>High-quality reference genome and annotation aids understanding of berry development for evergreen blueberry (Vaccinium darrowii).</title>
        <authorList>
            <person name="Yu J."/>
            <person name="Hulse-Kemp A.M."/>
            <person name="Babiker E."/>
            <person name="Staton M."/>
        </authorList>
    </citation>
    <scope>NUCLEOTIDE SEQUENCE [LARGE SCALE GENOMIC DNA]</scope>
    <source>
        <strain evidence="2">cv. NJ 8807/NJ 8810</strain>
        <tissue evidence="1">Young leaf</tissue>
    </source>
</reference>
<sequence>MNDSFAILFGFQYEKAAAVLRSHHPPIILAKVDCNEKKNKGLASEFKIRGFPTIMILRNGAYGRKTIQEYIGPRDADSIVAFLTKQSGPAFREIKFVAYD</sequence>
<evidence type="ECO:0000313" key="2">
    <source>
        <dbReference type="Proteomes" id="UP000828048"/>
    </source>
</evidence>
<organism evidence="1 2">
    <name type="scientific">Vaccinium darrowii</name>
    <dbReference type="NCBI Taxonomy" id="229202"/>
    <lineage>
        <taxon>Eukaryota</taxon>
        <taxon>Viridiplantae</taxon>
        <taxon>Streptophyta</taxon>
        <taxon>Embryophyta</taxon>
        <taxon>Tracheophyta</taxon>
        <taxon>Spermatophyta</taxon>
        <taxon>Magnoliopsida</taxon>
        <taxon>eudicotyledons</taxon>
        <taxon>Gunneridae</taxon>
        <taxon>Pentapetalae</taxon>
        <taxon>asterids</taxon>
        <taxon>Ericales</taxon>
        <taxon>Ericaceae</taxon>
        <taxon>Vaccinioideae</taxon>
        <taxon>Vaccinieae</taxon>
        <taxon>Vaccinium</taxon>
    </lineage>
</organism>
<accession>A0ACB7WXE6</accession>
<gene>
    <name evidence="1" type="ORF">Vadar_003546</name>
</gene>
<dbReference type="Proteomes" id="UP000828048">
    <property type="component" value="Chromosome 2"/>
</dbReference>
<evidence type="ECO:0000313" key="1">
    <source>
        <dbReference type="EMBL" id="KAH7833154.1"/>
    </source>
</evidence>
<dbReference type="EMBL" id="CM037152">
    <property type="protein sequence ID" value="KAH7833154.1"/>
    <property type="molecule type" value="Genomic_DNA"/>
</dbReference>
<name>A0ACB7WXE6_9ERIC</name>
<proteinExistence type="predicted"/>